<proteinExistence type="predicted"/>
<dbReference type="Pfam" id="PF08241">
    <property type="entry name" value="Methyltransf_11"/>
    <property type="match status" value="1"/>
</dbReference>
<comment type="caution">
    <text evidence="2">The sequence shown here is derived from an EMBL/GenBank/DDBJ whole genome shotgun (WGS) entry which is preliminary data.</text>
</comment>
<dbReference type="Proteomes" id="UP000076998">
    <property type="component" value="Unassembled WGS sequence"/>
</dbReference>
<dbReference type="EMBL" id="LSTV01000002">
    <property type="protein sequence ID" value="OAH50307.1"/>
    <property type="molecule type" value="Genomic_DNA"/>
</dbReference>
<dbReference type="CDD" id="cd02440">
    <property type="entry name" value="AdoMet_MTases"/>
    <property type="match status" value="1"/>
</dbReference>
<dbReference type="Gene3D" id="3.40.50.150">
    <property type="entry name" value="Vaccinia Virus protein VP39"/>
    <property type="match status" value="1"/>
</dbReference>
<name>A0A177KB57_9MICO</name>
<dbReference type="GO" id="GO:0008757">
    <property type="term" value="F:S-adenosylmethionine-dependent methyltransferase activity"/>
    <property type="evidence" value="ECO:0007669"/>
    <property type="project" value="InterPro"/>
</dbReference>
<protein>
    <recommendedName>
        <fullName evidence="1">Methyltransferase type 11 domain-containing protein</fullName>
    </recommendedName>
</protein>
<dbReference type="SUPFAM" id="SSF53335">
    <property type="entry name" value="S-adenosyl-L-methionine-dependent methyltransferases"/>
    <property type="match status" value="1"/>
</dbReference>
<evidence type="ECO:0000259" key="1">
    <source>
        <dbReference type="Pfam" id="PF08241"/>
    </source>
</evidence>
<dbReference type="AlphaFoldDB" id="A0A177KB57"/>
<dbReference type="InterPro" id="IPR029063">
    <property type="entry name" value="SAM-dependent_MTases_sf"/>
</dbReference>
<evidence type="ECO:0000313" key="2">
    <source>
        <dbReference type="EMBL" id="OAH50307.1"/>
    </source>
</evidence>
<gene>
    <name evidence="2" type="ORF">AYL44_07535</name>
</gene>
<organism evidence="2 3">
    <name type="scientific">Microbacterium oleivorans</name>
    <dbReference type="NCBI Taxonomy" id="273677"/>
    <lineage>
        <taxon>Bacteria</taxon>
        <taxon>Bacillati</taxon>
        <taxon>Actinomycetota</taxon>
        <taxon>Actinomycetes</taxon>
        <taxon>Micrococcales</taxon>
        <taxon>Microbacteriaceae</taxon>
        <taxon>Microbacterium</taxon>
    </lineage>
</organism>
<reference evidence="2 3" key="1">
    <citation type="submission" date="2016-02" db="EMBL/GenBank/DDBJ databases">
        <authorList>
            <person name="Wen L."/>
            <person name="He K."/>
            <person name="Yang H."/>
        </authorList>
    </citation>
    <scope>NUCLEOTIDE SEQUENCE [LARGE SCALE GENOMIC DNA]</scope>
    <source>
        <strain evidence="2 3">CD11_3</strain>
    </source>
</reference>
<dbReference type="InterPro" id="IPR013216">
    <property type="entry name" value="Methyltransf_11"/>
</dbReference>
<evidence type="ECO:0000313" key="3">
    <source>
        <dbReference type="Proteomes" id="UP000076998"/>
    </source>
</evidence>
<accession>A0A177KB57</accession>
<sequence>MIEASFDPAAFDPESFDLVTFVAVLHHLPLGPTLEAMRTLIRPGGRLIIVGLAREVPADLPLSVASVILNPVIGLIRHPRRAREVPDSMTAPTSEPNETFAEVAAIARAALPGVRMRRGLFWRYTAVWSKR</sequence>
<feature type="domain" description="Methyltransferase type 11" evidence="1">
    <location>
        <begin position="3"/>
        <end position="49"/>
    </location>
</feature>